<dbReference type="Gene3D" id="3.40.50.1820">
    <property type="entry name" value="alpha/beta hydrolase"/>
    <property type="match status" value="1"/>
</dbReference>
<comment type="catalytic activity">
    <reaction evidence="1">
        <text>Hydrolysis of Pro-|-Xaa &gt;&gt; Ala-|-Xaa in oligopeptides.</text>
        <dbReference type="EC" id="3.4.21.26"/>
    </reaction>
</comment>
<evidence type="ECO:0000259" key="8">
    <source>
        <dbReference type="Pfam" id="PF02897"/>
    </source>
</evidence>
<dbReference type="EC" id="3.4.21.26" evidence="3"/>
<feature type="domain" description="Peptidase S9A N-terminal" evidence="8">
    <location>
        <begin position="25"/>
        <end position="423"/>
    </location>
</feature>
<dbReference type="InterPro" id="IPR001375">
    <property type="entry name" value="Peptidase_S9_cat"/>
</dbReference>
<dbReference type="InterPro" id="IPR023302">
    <property type="entry name" value="Pept_S9A_N"/>
</dbReference>
<dbReference type="Pfam" id="PF00326">
    <property type="entry name" value="Peptidase_S9"/>
    <property type="match status" value="1"/>
</dbReference>
<dbReference type="PANTHER" id="PTHR42881">
    <property type="entry name" value="PROLYL ENDOPEPTIDASE"/>
    <property type="match status" value="1"/>
</dbReference>
<organism evidence="9 10">
    <name type="scientific">Flavobacterium bernardetii</name>
    <dbReference type="NCBI Taxonomy" id="2813823"/>
    <lineage>
        <taxon>Bacteria</taxon>
        <taxon>Pseudomonadati</taxon>
        <taxon>Bacteroidota</taxon>
        <taxon>Flavobacteriia</taxon>
        <taxon>Flavobacteriales</taxon>
        <taxon>Flavobacteriaceae</taxon>
        <taxon>Flavobacterium</taxon>
    </lineage>
</organism>
<name>A0ABR7J0U9_9FLAO</name>
<dbReference type="PANTHER" id="PTHR42881:SF2">
    <property type="entry name" value="PROLYL ENDOPEPTIDASE"/>
    <property type="match status" value="1"/>
</dbReference>
<evidence type="ECO:0000256" key="2">
    <source>
        <dbReference type="ARBA" id="ARBA00005228"/>
    </source>
</evidence>
<sequence>MKKSIIFATLISSVGIMAQNKITYPKTKKIDHKDVYFNTEVIDPYRWLEDDRSAETESWVKAQNVVTYNYLDQIPFRKNIKARMEKLWNYEKISAPFVEGKYTYFYKNNGLQNQSVLFRKDASGKEKVFLDPNTFSKDGSTSLAGINFTQDGSLLAYQISEAGSDWRKVIVLNAVTKEKIGKTLVDVKFSGVSWYKNEGFYYSSYDKPTGSELSAKTDQHKLYYHKLGTAQSEDKVVFGGDIKRRYVGGSVTEDNLFLVISAANATSSNELYLVDLTQPKFEIKTLVDNMVYDYDIIDNRGSKLYVITNNNAPNKKLMIIDANNPELPNWLEVIPETENVLSVSTGGNYIFANYMKDAISVVKQYDYDGALITEVKLPGIGTASGFGGKKEEKTLYYSFTNYTTPSSIYAFDVKTGNSAVYQKPKVDFKSEKYESKQVFYTSKDGTKIPMIITHKKGLKLNGKNPTILYGYGGFNVSLTPAFSISNAVWLENGGVYVVANLRGGGEYGKQWHNGGIQLKKQNVFDDFIAAAEYLIAQKYTSSQFLAIKGGSNGGLLVGATMLQRPDLFKVALPAVGVLDMLRYHTFTAGAGWAYDYGTSEQSEEMFQYIKKYSPVHNVKSGVNYPATMVTTGDHDDRVVPAHSFKFAAELQDKYSGSQPMLIRIDVNAGHGAGKSTDAIINEQVDMQAFTLFNMGIKKVKK</sequence>
<dbReference type="SUPFAM" id="SSF53474">
    <property type="entry name" value="alpha/beta-Hydrolases"/>
    <property type="match status" value="1"/>
</dbReference>
<reference evidence="9 10" key="1">
    <citation type="submission" date="2020-08" db="EMBL/GenBank/DDBJ databases">
        <title>Description of novel Flavobacterium F-408 isolate.</title>
        <authorList>
            <person name="Saticioglu I.B."/>
            <person name="Duman M."/>
            <person name="Altun S."/>
        </authorList>
    </citation>
    <scope>NUCLEOTIDE SEQUENCE [LARGE SCALE GENOMIC DNA]</scope>
    <source>
        <strain evidence="9 10">F-408</strain>
    </source>
</reference>
<dbReference type="Gene3D" id="2.130.10.120">
    <property type="entry name" value="Prolyl oligopeptidase, N-terminal domain"/>
    <property type="match status" value="1"/>
</dbReference>
<comment type="similarity">
    <text evidence="2">Belongs to the peptidase S9A family.</text>
</comment>
<evidence type="ECO:0000256" key="5">
    <source>
        <dbReference type="ARBA" id="ARBA00022801"/>
    </source>
</evidence>
<dbReference type="RefSeq" id="WP_166129915.1">
    <property type="nucleotide sequence ID" value="NZ_JAANOQ010000007.1"/>
</dbReference>
<dbReference type="Pfam" id="PF02897">
    <property type="entry name" value="Peptidase_S9_N"/>
    <property type="match status" value="1"/>
</dbReference>
<dbReference type="SUPFAM" id="SSF50993">
    <property type="entry name" value="Peptidase/esterase 'gauge' domain"/>
    <property type="match status" value="1"/>
</dbReference>
<evidence type="ECO:0000259" key="7">
    <source>
        <dbReference type="Pfam" id="PF00326"/>
    </source>
</evidence>
<evidence type="ECO:0000256" key="1">
    <source>
        <dbReference type="ARBA" id="ARBA00001070"/>
    </source>
</evidence>
<dbReference type="InterPro" id="IPR029058">
    <property type="entry name" value="AB_hydrolase_fold"/>
</dbReference>
<keyword evidence="5" id="KW-0378">Hydrolase</keyword>
<dbReference type="PROSITE" id="PS00708">
    <property type="entry name" value="PRO_ENDOPEP_SER"/>
    <property type="match status" value="1"/>
</dbReference>
<feature type="domain" description="Peptidase S9 prolyl oligopeptidase catalytic" evidence="7">
    <location>
        <begin position="481"/>
        <end position="691"/>
    </location>
</feature>
<evidence type="ECO:0000256" key="4">
    <source>
        <dbReference type="ARBA" id="ARBA00022670"/>
    </source>
</evidence>
<evidence type="ECO:0000256" key="6">
    <source>
        <dbReference type="ARBA" id="ARBA00022825"/>
    </source>
</evidence>
<protein>
    <recommendedName>
        <fullName evidence="3">prolyl oligopeptidase</fullName>
        <ecNumber evidence="3">3.4.21.26</ecNumber>
    </recommendedName>
</protein>
<evidence type="ECO:0000313" key="9">
    <source>
        <dbReference type="EMBL" id="MBC5835568.1"/>
    </source>
</evidence>
<gene>
    <name evidence="9" type="ORF">H8R27_11790</name>
</gene>
<dbReference type="InterPro" id="IPR051167">
    <property type="entry name" value="Prolyl_oligopep/macrocyclase"/>
</dbReference>
<keyword evidence="6" id="KW-0720">Serine protease</keyword>
<evidence type="ECO:0000313" key="10">
    <source>
        <dbReference type="Proteomes" id="UP000605990"/>
    </source>
</evidence>
<dbReference type="EMBL" id="JACRUN010000007">
    <property type="protein sequence ID" value="MBC5835568.1"/>
    <property type="molecule type" value="Genomic_DNA"/>
</dbReference>
<keyword evidence="4" id="KW-0645">Protease</keyword>
<keyword evidence="10" id="KW-1185">Reference proteome</keyword>
<accession>A0ABR7J0U9</accession>
<proteinExistence type="inferred from homology"/>
<comment type="caution">
    <text evidence="9">The sequence shown here is derived from an EMBL/GenBank/DDBJ whole genome shotgun (WGS) entry which is preliminary data.</text>
</comment>
<dbReference type="InterPro" id="IPR002471">
    <property type="entry name" value="Pept_S9_AS"/>
</dbReference>
<dbReference type="Proteomes" id="UP000605990">
    <property type="component" value="Unassembled WGS sequence"/>
</dbReference>
<dbReference type="PRINTS" id="PR00862">
    <property type="entry name" value="PROLIGOPTASE"/>
</dbReference>
<evidence type="ECO:0000256" key="3">
    <source>
        <dbReference type="ARBA" id="ARBA00011897"/>
    </source>
</evidence>
<dbReference type="InterPro" id="IPR002470">
    <property type="entry name" value="Peptidase_S9A"/>
</dbReference>